<dbReference type="STRING" id="1798370.A2Z00_00550"/>
<accession>A0A1F5ZGD1</accession>
<dbReference type="AlphaFoldDB" id="A0A1F5ZGD1"/>
<feature type="region of interest" description="Disordered" evidence="1">
    <location>
        <begin position="1"/>
        <end position="42"/>
    </location>
</feature>
<comment type="caution">
    <text evidence="3">The sequence shown here is derived from an EMBL/GenBank/DDBJ whole genome shotgun (WGS) entry which is preliminary data.</text>
</comment>
<dbReference type="Proteomes" id="UP000177268">
    <property type="component" value="Unassembled WGS sequence"/>
</dbReference>
<gene>
    <name evidence="3" type="ORF">A2Z00_00550</name>
</gene>
<organism evidence="3 4">
    <name type="scientific">Candidatus Gottesmanbacteria bacterium RBG_13_45_10</name>
    <dbReference type="NCBI Taxonomy" id="1798370"/>
    <lineage>
        <taxon>Bacteria</taxon>
        <taxon>Candidatus Gottesmaniibacteriota</taxon>
    </lineage>
</organism>
<feature type="compositionally biased region" description="Pro residues" evidence="1">
    <location>
        <begin position="24"/>
        <end position="33"/>
    </location>
</feature>
<keyword evidence="2" id="KW-0472">Membrane</keyword>
<protein>
    <submittedName>
        <fullName evidence="3">Uncharacterized protein</fullName>
    </submittedName>
</protein>
<keyword evidence="2" id="KW-0812">Transmembrane</keyword>
<reference evidence="3 4" key="1">
    <citation type="journal article" date="2016" name="Nat. Commun.">
        <title>Thousands of microbial genomes shed light on interconnected biogeochemical processes in an aquifer system.</title>
        <authorList>
            <person name="Anantharaman K."/>
            <person name="Brown C.T."/>
            <person name="Hug L.A."/>
            <person name="Sharon I."/>
            <person name="Castelle C.J."/>
            <person name="Probst A.J."/>
            <person name="Thomas B.C."/>
            <person name="Singh A."/>
            <person name="Wilkins M.J."/>
            <person name="Karaoz U."/>
            <person name="Brodie E.L."/>
            <person name="Williams K.H."/>
            <person name="Hubbard S.S."/>
            <person name="Banfield J.F."/>
        </authorList>
    </citation>
    <scope>NUCLEOTIDE SEQUENCE [LARGE SCALE GENOMIC DNA]</scope>
</reference>
<evidence type="ECO:0000313" key="4">
    <source>
        <dbReference type="Proteomes" id="UP000177268"/>
    </source>
</evidence>
<keyword evidence="2" id="KW-1133">Transmembrane helix</keyword>
<feature type="transmembrane region" description="Helical" evidence="2">
    <location>
        <begin position="45"/>
        <end position="66"/>
    </location>
</feature>
<evidence type="ECO:0000256" key="2">
    <source>
        <dbReference type="SAM" id="Phobius"/>
    </source>
</evidence>
<dbReference type="EMBL" id="MFIZ01000030">
    <property type="protein sequence ID" value="OGG11405.1"/>
    <property type="molecule type" value="Genomic_DNA"/>
</dbReference>
<sequence length="139" mass="14660">MDATTPQPDILPESHNPPNYGPVFSPPPSPPTANQPQAESPKRTIPPWVVIICVIGFLIAGSTFFATSRRQQVVLPPSPTPTVTPTPTPIHPYSAIASQSAFMELDTAIASLSGAINAFNVQNPALVPPVLDLPLGFSD</sequence>
<evidence type="ECO:0000256" key="1">
    <source>
        <dbReference type="SAM" id="MobiDB-lite"/>
    </source>
</evidence>
<name>A0A1F5ZGD1_9BACT</name>
<evidence type="ECO:0000313" key="3">
    <source>
        <dbReference type="EMBL" id="OGG11405.1"/>
    </source>
</evidence>
<proteinExistence type="predicted"/>